<evidence type="ECO:0000256" key="1">
    <source>
        <dbReference type="ARBA" id="ARBA00022741"/>
    </source>
</evidence>
<dbReference type="OrthoDB" id="3199917at2759"/>
<reference evidence="3 4" key="1">
    <citation type="journal article" date="2019" name="Sci. Rep.">
        <title>Orb-weaving spider Araneus ventricosus genome elucidates the spidroin gene catalogue.</title>
        <authorList>
            <person name="Kono N."/>
            <person name="Nakamura H."/>
            <person name="Ohtoshi R."/>
            <person name="Moran D.A.P."/>
            <person name="Shinohara A."/>
            <person name="Yoshida Y."/>
            <person name="Fujiwara M."/>
            <person name="Mori M."/>
            <person name="Tomita M."/>
            <person name="Arakawa K."/>
        </authorList>
    </citation>
    <scope>NUCLEOTIDE SEQUENCE [LARGE SCALE GENOMIC DNA]</scope>
</reference>
<dbReference type="AlphaFoldDB" id="A0A4Y2EYK2"/>
<dbReference type="Gene3D" id="3.40.50.300">
    <property type="entry name" value="P-loop containing nucleotide triphosphate hydrolases"/>
    <property type="match status" value="1"/>
</dbReference>
<dbReference type="GO" id="GO:0005525">
    <property type="term" value="F:GTP binding"/>
    <property type="evidence" value="ECO:0007669"/>
    <property type="project" value="UniProtKB-KW"/>
</dbReference>
<sequence length="193" mass="21673">MSLNGEASASHLVLEQKRRFKFLLVGDPDCGKTRIIQTYLRNSAPKAVTHDPISTTYEYDLGGTNSNVEISLVDARGTYDISKASECFNSTNVAIFFYAINNLQSLENVRYCWIPRFRKCSGFNVPTILVGNKKDLRASRGLRSIASLQPHSVPFFHGMKTKNCCSMDMFLECSAEDHESIDCLFQAAYSYVI</sequence>
<accession>A0A4Y2EYK2</accession>
<dbReference type="Pfam" id="PF00071">
    <property type="entry name" value="Ras"/>
    <property type="match status" value="1"/>
</dbReference>
<dbReference type="GO" id="GO:0035099">
    <property type="term" value="P:hemocyte migration"/>
    <property type="evidence" value="ECO:0007669"/>
    <property type="project" value="UniProtKB-ARBA"/>
</dbReference>
<dbReference type="PRINTS" id="PR00449">
    <property type="entry name" value="RASTRNSFRMNG"/>
</dbReference>
<evidence type="ECO:0000256" key="2">
    <source>
        <dbReference type="ARBA" id="ARBA00023134"/>
    </source>
</evidence>
<dbReference type="GO" id="GO:0035006">
    <property type="term" value="P:melanization defense response"/>
    <property type="evidence" value="ECO:0007669"/>
    <property type="project" value="UniProtKB-ARBA"/>
</dbReference>
<dbReference type="InterPro" id="IPR001806">
    <property type="entry name" value="Small_GTPase"/>
</dbReference>
<dbReference type="GO" id="GO:0022412">
    <property type="term" value="P:cellular process involved in reproduction in multicellular organism"/>
    <property type="evidence" value="ECO:0007669"/>
    <property type="project" value="UniProtKB-ARBA"/>
</dbReference>
<dbReference type="InterPro" id="IPR003578">
    <property type="entry name" value="Small_GTPase_Rho"/>
</dbReference>
<dbReference type="SMART" id="SM00174">
    <property type="entry name" value="RHO"/>
    <property type="match status" value="1"/>
</dbReference>
<keyword evidence="4" id="KW-1185">Reference proteome</keyword>
<gene>
    <name evidence="3" type="ORF">AVEN_101630_1</name>
</gene>
<dbReference type="GO" id="GO:0003924">
    <property type="term" value="F:GTPase activity"/>
    <property type="evidence" value="ECO:0007669"/>
    <property type="project" value="InterPro"/>
</dbReference>
<keyword evidence="1" id="KW-0547">Nucleotide-binding</keyword>
<dbReference type="GO" id="GO:0007264">
    <property type="term" value="P:small GTPase-mediated signal transduction"/>
    <property type="evidence" value="ECO:0007669"/>
    <property type="project" value="InterPro"/>
</dbReference>
<keyword evidence="2" id="KW-0342">GTP-binding</keyword>
<protein>
    <submittedName>
        <fullName evidence="3">Uncharacterized protein</fullName>
    </submittedName>
</protein>
<dbReference type="PANTHER" id="PTHR24072">
    <property type="entry name" value="RHO FAMILY GTPASE"/>
    <property type="match status" value="1"/>
</dbReference>
<proteinExistence type="predicted"/>
<evidence type="ECO:0000313" key="4">
    <source>
        <dbReference type="Proteomes" id="UP000499080"/>
    </source>
</evidence>
<dbReference type="InterPro" id="IPR005225">
    <property type="entry name" value="Small_GTP-bd"/>
</dbReference>
<organism evidence="3 4">
    <name type="scientific">Araneus ventricosus</name>
    <name type="common">Orbweaver spider</name>
    <name type="synonym">Epeira ventricosa</name>
    <dbReference type="NCBI Taxonomy" id="182803"/>
    <lineage>
        <taxon>Eukaryota</taxon>
        <taxon>Metazoa</taxon>
        <taxon>Ecdysozoa</taxon>
        <taxon>Arthropoda</taxon>
        <taxon>Chelicerata</taxon>
        <taxon>Arachnida</taxon>
        <taxon>Araneae</taxon>
        <taxon>Araneomorphae</taxon>
        <taxon>Entelegynae</taxon>
        <taxon>Araneoidea</taxon>
        <taxon>Araneidae</taxon>
        <taxon>Araneus</taxon>
    </lineage>
</organism>
<name>A0A4Y2EYK2_ARAVE</name>
<dbReference type="EMBL" id="BGPR01000730">
    <property type="protein sequence ID" value="GBM33298.1"/>
    <property type="molecule type" value="Genomic_DNA"/>
</dbReference>
<dbReference type="SMART" id="SM00175">
    <property type="entry name" value="RAB"/>
    <property type="match status" value="1"/>
</dbReference>
<dbReference type="SUPFAM" id="SSF52540">
    <property type="entry name" value="P-loop containing nucleoside triphosphate hydrolases"/>
    <property type="match status" value="1"/>
</dbReference>
<dbReference type="NCBIfam" id="TIGR00231">
    <property type="entry name" value="small_GTP"/>
    <property type="match status" value="1"/>
</dbReference>
<dbReference type="InterPro" id="IPR027417">
    <property type="entry name" value="P-loop_NTPase"/>
</dbReference>
<dbReference type="GO" id="GO:0003006">
    <property type="term" value="P:developmental process involved in reproduction"/>
    <property type="evidence" value="ECO:0007669"/>
    <property type="project" value="UniProtKB-ARBA"/>
</dbReference>
<dbReference type="Proteomes" id="UP000499080">
    <property type="component" value="Unassembled WGS sequence"/>
</dbReference>
<comment type="caution">
    <text evidence="3">The sequence shown here is derived from an EMBL/GenBank/DDBJ whole genome shotgun (WGS) entry which is preliminary data.</text>
</comment>
<dbReference type="GO" id="GO:0001667">
    <property type="term" value="P:ameboidal-type cell migration"/>
    <property type="evidence" value="ECO:0007669"/>
    <property type="project" value="UniProtKB-ARBA"/>
</dbReference>
<evidence type="ECO:0000313" key="3">
    <source>
        <dbReference type="EMBL" id="GBM33298.1"/>
    </source>
</evidence>
<dbReference type="PROSITE" id="PS51419">
    <property type="entry name" value="RAB"/>
    <property type="match status" value="1"/>
</dbReference>